<gene>
    <name evidence="2" type="ORF">Adu01nite_29650</name>
</gene>
<dbReference type="SUPFAM" id="SSF90002">
    <property type="entry name" value="Hypothetical protein YjiA, C-terminal domain"/>
    <property type="match status" value="1"/>
</dbReference>
<dbReference type="EMBL" id="BOML01000023">
    <property type="protein sequence ID" value="GIE01615.1"/>
    <property type="molecule type" value="Genomic_DNA"/>
</dbReference>
<dbReference type="InterPro" id="IPR027417">
    <property type="entry name" value="P-loop_NTPase"/>
</dbReference>
<dbReference type="InterPro" id="IPR051927">
    <property type="entry name" value="Zn_Chap_cDPG_Synth"/>
</dbReference>
<proteinExistence type="predicted"/>
<dbReference type="SMART" id="SM00833">
    <property type="entry name" value="CobW_C"/>
    <property type="match status" value="1"/>
</dbReference>
<dbReference type="Pfam" id="PF02492">
    <property type="entry name" value="cobW"/>
    <property type="match status" value="1"/>
</dbReference>
<name>A0ABQ3YVP9_9ACTN</name>
<dbReference type="InterPro" id="IPR011629">
    <property type="entry name" value="CobW-like_C"/>
</dbReference>
<evidence type="ECO:0000313" key="3">
    <source>
        <dbReference type="Proteomes" id="UP000637628"/>
    </source>
</evidence>
<dbReference type="PANTHER" id="PTHR43603">
    <property type="entry name" value="COBW DOMAIN-CONTAINING PROTEIN DDB_G0274527"/>
    <property type="match status" value="1"/>
</dbReference>
<dbReference type="Pfam" id="PF07683">
    <property type="entry name" value="CobW_C"/>
    <property type="match status" value="1"/>
</dbReference>
<organism evidence="2 3">
    <name type="scientific">Paractinoplanes durhamensis</name>
    <dbReference type="NCBI Taxonomy" id="113563"/>
    <lineage>
        <taxon>Bacteria</taxon>
        <taxon>Bacillati</taxon>
        <taxon>Actinomycetota</taxon>
        <taxon>Actinomycetes</taxon>
        <taxon>Micromonosporales</taxon>
        <taxon>Micromonosporaceae</taxon>
        <taxon>Paractinoplanes</taxon>
    </lineage>
</organism>
<accession>A0ABQ3YVP9</accession>
<evidence type="ECO:0000313" key="2">
    <source>
        <dbReference type="EMBL" id="GIE01615.1"/>
    </source>
</evidence>
<sequence>MQLKTISNKMYGVSTRTAPTPTSTATVVTVLAGFSASATLAVADSLLRADDRLLLVQHDISEIRSGTVRRVVRDAHRILEDVTVTVVHGCVACTLREDVLPTLARLGRRHPRRDLLLALPPAIEPESVAAACRHVPAARSLRFDSYVTVVDAATFVDDLCDTADLSDRDLHAAHDDRRAVAQVVARQIEFADTVVGWSRATDTKAGWSPATDTEAGRGQAGGAYEAGRLTALVHRLAPWVTYVRDDVTGLRGTGRHDPSAPGMTGRALEGRPIGVNDPAGSFGASSMLFDSRRPFHPERLHRALPALTHAALRGRGQLWIASRPDAVIAWESAGQGISLGPLGSWLAAVPPDRRHEPSDLRRLAADATWDPYYGDRRTALAFIGLDLDTTGLHDLLTACLLTDTELAAGTETWPHLNDPFADYFPLDHTPKTRP</sequence>
<dbReference type="InterPro" id="IPR003495">
    <property type="entry name" value="CobW/HypB/UreG_nucleotide-bd"/>
</dbReference>
<keyword evidence="3" id="KW-1185">Reference proteome</keyword>
<protein>
    <submittedName>
        <fullName evidence="2">Cobalamin biosynthesis protein CobW</fullName>
    </submittedName>
</protein>
<dbReference type="Proteomes" id="UP000637628">
    <property type="component" value="Unassembled WGS sequence"/>
</dbReference>
<comment type="caution">
    <text evidence="2">The sequence shown here is derived from an EMBL/GenBank/DDBJ whole genome shotgun (WGS) entry which is preliminary data.</text>
</comment>
<feature type="domain" description="CobW C-terminal" evidence="1">
    <location>
        <begin position="284"/>
        <end position="400"/>
    </location>
</feature>
<dbReference type="PANTHER" id="PTHR43603:SF1">
    <property type="entry name" value="ZINC-REGULATED GTPASE METALLOPROTEIN ACTIVATOR 1"/>
    <property type="match status" value="1"/>
</dbReference>
<reference evidence="2 3" key="1">
    <citation type="submission" date="2021-01" db="EMBL/GenBank/DDBJ databases">
        <title>Whole genome shotgun sequence of Actinoplanes durhamensis NBRC 14914.</title>
        <authorList>
            <person name="Komaki H."/>
            <person name="Tamura T."/>
        </authorList>
    </citation>
    <scope>NUCLEOTIDE SEQUENCE [LARGE SCALE GENOMIC DNA]</scope>
    <source>
        <strain evidence="2 3">NBRC 14914</strain>
    </source>
</reference>
<dbReference type="Gene3D" id="3.40.50.300">
    <property type="entry name" value="P-loop containing nucleotide triphosphate hydrolases"/>
    <property type="match status" value="1"/>
</dbReference>
<evidence type="ECO:0000259" key="1">
    <source>
        <dbReference type="SMART" id="SM00833"/>
    </source>
</evidence>